<dbReference type="EMBL" id="JABWCS010000215">
    <property type="protein sequence ID" value="NUU62625.1"/>
    <property type="molecule type" value="Genomic_DNA"/>
</dbReference>
<dbReference type="AlphaFoldDB" id="A0A850ENQ7"/>
<dbReference type="Proteomes" id="UP000564806">
    <property type="component" value="Unassembled WGS sequence"/>
</dbReference>
<evidence type="ECO:0000256" key="1">
    <source>
        <dbReference type="SAM" id="Phobius"/>
    </source>
</evidence>
<feature type="transmembrane region" description="Helical" evidence="1">
    <location>
        <begin position="32"/>
        <end position="50"/>
    </location>
</feature>
<comment type="caution">
    <text evidence="2">The sequence shown here is derived from an EMBL/GenBank/DDBJ whole genome shotgun (WGS) entry which is preliminary data.</text>
</comment>
<protein>
    <submittedName>
        <fullName evidence="2">Uncharacterized protein</fullName>
    </submittedName>
</protein>
<keyword evidence="3" id="KW-1185">Reference proteome</keyword>
<evidence type="ECO:0000313" key="3">
    <source>
        <dbReference type="Proteomes" id="UP000564806"/>
    </source>
</evidence>
<organism evidence="2 3">
    <name type="scientific">Paenibacillus agri</name>
    <dbReference type="NCBI Taxonomy" id="2744309"/>
    <lineage>
        <taxon>Bacteria</taxon>
        <taxon>Bacillati</taxon>
        <taxon>Bacillota</taxon>
        <taxon>Bacilli</taxon>
        <taxon>Bacillales</taxon>
        <taxon>Paenibacillaceae</taxon>
        <taxon>Paenibacillus</taxon>
    </lineage>
</organism>
<name>A0A850ENQ7_9BACL</name>
<sequence>MASVIGVLALAVVALGLEIPGLLHRKRKWELVVFLVLLFTGTAIYIALVLDAPLPNLLQLVKINFS</sequence>
<accession>A0A850ENQ7</accession>
<gene>
    <name evidence="2" type="ORF">HPT30_19965</name>
</gene>
<keyword evidence="1" id="KW-0812">Transmembrane</keyword>
<keyword evidence="1" id="KW-0472">Membrane</keyword>
<reference evidence="2" key="1">
    <citation type="submission" date="2020-06" db="EMBL/GenBank/DDBJ databases">
        <title>Paenibacillus sp. nov., isolated from soil.</title>
        <authorList>
            <person name="Seo Y.L."/>
        </authorList>
    </citation>
    <scope>NUCLEOTIDE SEQUENCE [LARGE SCALE GENOMIC DNA]</scope>
    <source>
        <strain evidence="2">JW14</strain>
    </source>
</reference>
<dbReference type="RefSeq" id="WP_175373078.1">
    <property type="nucleotide sequence ID" value="NZ_JABWCS010000215.1"/>
</dbReference>
<evidence type="ECO:0000313" key="2">
    <source>
        <dbReference type="EMBL" id="NUU62625.1"/>
    </source>
</evidence>
<proteinExistence type="predicted"/>
<keyword evidence="1" id="KW-1133">Transmembrane helix</keyword>